<comment type="caution">
    <text evidence="2">The sequence shown here is derived from an EMBL/GenBank/DDBJ whole genome shotgun (WGS) entry which is preliminary data.</text>
</comment>
<reference evidence="2 3" key="1">
    <citation type="submission" date="2020-12" db="EMBL/GenBank/DDBJ databases">
        <authorList>
            <person name="Ruan W."/>
            <person name="Khan S.A."/>
            <person name="Jeon C.O."/>
        </authorList>
    </citation>
    <scope>NUCLEOTIDE SEQUENCE [LARGE SCALE GENOMIC DNA]</scope>
    <source>
        <strain evidence="2 3">MA-13</strain>
    </source>
</reference>
<reference evidence="2 3" key="2">
    <citation type="submission" date="2021-08" db="EMBL/GenBank/DDBJ databases">
        <title>Rheinheimera aquimaris sp. nov., isolated from seawater of the East Sea in Korea.</title>
        <authorList>
            <person name="Kim K.H."/>
            <person name="Wenting R."/>
            <person name="Kim K.R."/>
            <person name="Jeon C.O."/>
        </authorList>
    </citation>
    <scope>NUCLEOTIDE SEQUENCE [LARGE SCALE GENOMIC DNA]</scope>
    <source>
        <strain evidence="2 3">MA-13</strain>
    </source>
</reference>
<dbReference type="InterPro" id="IPR029033">
    <property type="entry name" value="His_PPase_superfam"/>
</dbReference>
<sequence>MQVNLKLLMSGGLSLAIWLLSSSAVANTVYLVRHAEKQNDGKDPALTACGQARAQALAAYFADVPLAAVYATPYQRTQQTAAAVAGSKKLAVTSYDPRQPEQLLQQLTALSQPVLVVGHSNTVPQLVSLASGIEMAPLTEQDYSLLYQLELAEQGSVTLSHQAFTCDAQLYE</sequence>
<protein>
    <submittedName>
        <fullName evidence="2">Histidine phosphatase family protein</fullName>
    </submittedName>
</protein>
<dbReference type="InterPro" id="IPR013078">
    <property type="entry name" value="His_Pase_superF_clade-1"/>
</dbReference>
<dbReference type="Pfam" id="PF00300">
    <property type="entry name" value="His_Phos_1"/>
    <property type="match status" value="1"/>
</dbReference>
<dbReference type="EMBL" id="JAERPS020000003">
    <property type="protein sequence ID" value="MBZ9611871.1"/>
    <property type="molecule type" value="Genomic_DNA"/>
</dbReference>
<dbReference type="Gene3D" id="3.40.50.1240">
    <property type="entry name" value="Phosphoglycerate mutase-like"/>
    <property type="match status" value="1"/>
</dbReference>
<keyword evidence="3" id="KW-1185">Reference proteome</keyword>
<name>A0ABS7X978_9GAMM</name>
<dbReference type="RefSeq" id="WP_205311125.1">
    <property type="nucleotide sequence ID" value="NZ_JAERPS020000003.1"/>
</dbReference>
<feature type="signal peptide" evidence="1">
    <location>
        <begin position="1"/>
        <end position="26"/>
    </location>
</feature>
<feature type="chain" id="PRO_5047213390" evidence="1">
    <location>
        <begin position="27"/>
        <end position="172"/>
    </location>
</feature>
<dbReference type="SMART" id="SM00855">
    <property type="entry name" value="PGAM"/>
    <property type="match status" value="1"/>
</dbReference>
<dbReference type="PANTHER" id="PTHR48100">
    <property type="entry name" value="BROAD-SPECIFICITY PHOSPHATASE YOR283W-RELATED"/>
    <property type="match status" value="1"/>
</dbReference>
<gene>
    <name evidence="2" type="ORF">I4W93_009700</name>
</gene>
<keyword evidence="1" id="KW-0732">Signal</keyword>
<dbReference type="Proteomes" id="UP000663814">
    <property type="component" value="Unassembled WGS sequence"/>
</dbReference>
<evidence type="ECO:0000256" key="1">
    <source>
        <dbReference type="SAM" id="SignalP"/>
    </source>
</evidence>
<evidence type="ECO:0000313" key="2">
    <source>
        <dbReference type="EMBL" id="MBZ9611871.1"/>
    </source>
</evidence>
<evidence type="ECO:0000313" key="3">
    <source>
        <dbReference type="Proteomes" id="UP000663814"/>
    </source>
</evidence>
<dbReference type="CDD" id="cd07067">
    <property type="entry name" value="HP_PGM_like"/>
    <property type="match status" value="1"/>
</dbReference>
<dbReference type="SUPFAM" id="SSF53254">
    <property type="entry name" value="Phosphoglycerate mutase-like"/>
    <property type="match status" value="1"/>
</dbReference>
<dbReference type="PANTHER" id="PTHR48100:SF1">
    <property type="entry name" value="HISTIDINE PHOSPHATASE FAMILY PROTEIN-RELATED"/>
    <property type="match status" value="1"/>
</dbReference>
<accession>A0ABS7X978</accession>
<dbReference type="InterPro" id="IPR050275">
    <property type="entry name" value="PGM_Phosphatase"/>
</dbReference>
<organism evidence="2 3">
    <name type="scientific">Rheinheimera maricola</name>
    <dbReference type="NCBI Taxonomy" id="2793282"/>
    <lineage>
        <taxon>Bacteria</taxon>
        <taxon>Pseudomonadati</taxon>
        <taxon>Pseudomonadota</taxon>
        <taxon>Gammaproteobacteria</taxon>
        <taxon>Chromatiales</taxon>
        <taxon>Chromatiaceae</taxon>
        <taxon>Rheinheimera</taxon>
    </lineage>
</organism>
<proteinExistence type="predicted"/>